<evidence type="ECO:0000256" key="5">
    <source>
        <dbReference type="ARBA" id="ARBA00022692"/>
    </source>
</evidence>
<dbReference type="InterPro" id="IPR003959">
    <property type="entry name" value="ATPase_AAA_core"/>
</dbReference>
<dbReference type="CDD" id="cd19501">
    <property type="entry name" value="RecA-like_FtsH"/>
    <property type="match status" value="1"/>
</dbReference>
<comment type="subunit">
    <text evidence="15">Homohexamer.</text>
</comment>
<dbReference type="InterPro" id="IPR011546">
    <property type="entry name" value="Pept_M41_FtsH_extracell"/>
</dbReference>
<keyword evidence="13 15" id="KW-0472">Membrane</keyword>
<keyword evidence="11 15" id="KW-1133">Transmembrane helix</keyword>
<dbReference type="GO" id="GO:0008270">
    <property type="term" value="F:zinc ion binding"/>
    <property type="evidence" value="ECO:0007669"/>
    <property type="project" value="UniProtKB-UniRule"/>
</dbReference>
<dbReference type="InterPro" id="IPR041569">
    <property type="entry name" value="AAA_lid_3"/>
</dbReference>
<dbReference type="EC" id="3.4.24.-" evidence="15"/>
<dbReference type="SUPFAM" id="SSF140990">
    <property type="entry name" value="FtsH protease domain-like"/>
    <property type="match status" value="1"/>
</dbReference>
<dbReference type="OrthoDB" id="9809379at2"/>
<keyword evidence="8 15" id="KW-0378">Hydrolase</keyword>
<gene>
    <name evidence="15" type="primary">ftsH</name>
    <name evidence="17" type="ORF">X907_2322</name>
</gene>
<evidence type="ECO:0000256" key="7">
    <source>
        <dbReference type="ARBA" id="ARBA00022741"/>
    </source>
</evidence>
<feature type="binding site" evidence="15">
    <location>
        <position position="416"/>
    </location>
    <ligand>
        <name>Zn(2+)</name>
        <dbReference type="ChEBI" id="CHEBI:29105"/>
        <note>catalytic</note>
    </ligand>
</feature>
<evidence type="ECO:0000256" key="4">
    <source>
        <dbReference type="ARBA" id="ARBA00022670"/>
    </source>
</evidence>
<reference evidence="17 18" key="1">
    <citation type="submission" date="2016-12" db="EMBL/GenBank/DDBJ databases">
        <title>The genome of dimorphic prosthecate Glycocaulis alkaliphilus 6b-8t, isolated from crude oil dictates its adaptability in petroleum environments.</title>
        <authorList>
            <person name="Wu X.-L."/>
            <person name="Geng S."/>
        </authorList>
    </citation>
    <scope>NUCLEOTIDE SEQUENCE [LARGE SCALE GENOMIC DNA]</scope>
    <source>
        <strain evidence="17 18">6B-8</strain>
    </source>
</reference>
<name>A0A3T0EC06_9PROT</name>
<comment type="similarity">
    <text evidence="16">Belongs to the AAA ATPase family.</text>
</comment>
<feature type="active site" evidence="15">
    <location>
        <position position="417"/>
    </location>
</feature>
<keyword evidence="10 15" id="KW-0067">ATP-binding</keyword>
<evidence type="ECO:0000256" key="12">
    <source>
        <dbReference type="ARBA" id="ARBA00023049"/>
    </source>
</evidence>
<comment type="cofactor">
    <cofactor evidence="15">
        <name>Zn(2+)</name>
        <dbReference type="ChEBI" id="CHEBI:29105"/>
    </cofactor>
    <text evidence="15">Binds 1 zinc ion per subunit.</text>
</comment>
<dbReference type="GO" id="GO:0051301">
    <property type="term" value="P:cell division"/>
    <property type="evidence" value="ECO:0007669"/>
    <property type="project" value="UniProtKB-KW"/>
</dbReference>
<evidence type="ECO:0000313" key="18">
    <source>
        <dbReference type="Proteomes" id="UP000286954"/>
    </source>
</evidence>
<keyword evidence="6 15" id="KW-0479">Metal-binding</keyword>
<evidence type="ECO:0000256" key="11">
    <source>
        <dbReference type="ARBA" id="ARBA00022989"/>
    </source>
</evidence>
<dbReference type="NCBIfam" id="TIGR01241">
    <property type="entry name" value="FtsH_fam"/>
    <property type="match status" value="1"/>
</dbReference>
<accession>A0A3T0EC06</accession>
<dbReference type="RefSeq" id="WP_127568124.1">
    <property type="nucleotide sequence ID" value="NZ_BMFB01000001.1"/>
</dbReference>
<evidence type="ECO:0000256" key="10">
    <source>
        <dbReference type="ARBA" id="ARBA00022840"/>
    </source>
</evidence>
<comment type="similarity">
    <text evidence="14 15">In the central section; belongs to the AAA ATPase family.</text>
</comment>
<dbReference type="Gene3D" id="1.20.58.760">
    <property type="entry name" value="Peptidase M41"/>
    <property type="match status" value="1"/>
</dbReference>
<dbReference type="PANTHER" id="PTHR23076:SF97">
    <property type="entry name" value="ATP-DEPENDENT ZINC METALLOPROTEASE YME1L1"/>
    <property type="match status" value="1"/>
</dbReference>
<dbReference type="FunFam" id="3.40.50.300:FF:000001">
    <property type="entry name" value="ATP-dependent zinc metalloprotease FtsH"/>
    <property type="match status" value="1"/>
</dbReference>
<evidence type="ECO:0000256" key="13">
    <source>
        <dbReference type="ARBA" id="ARBA00023136"/>
    </source>
</evidence>
<keyword evidence="7 15" id="KW-0547">Nucleotide-binding</keyword>
<dbReference type="Pfam" id="PF17862">
    <property type="entry name" value="AAA_lid_3"/>
    <property type="match status" value="1"/>
</dbReference>
<dbReference type="FunFam" id="1.10.8.60:FF:000001">
    <property type="entry name" value="ATP-dependent zinc metalloprotease FtsH"/>
    <property type="match status" value="1"/>
</dbReference>
<feature type="binding site" evidence="15">
    <location>
        <position position="420"/>
    </location>
    <ligand>
        <name>Zn(2+)</name>
        <dbReference type="ChEBI" id="CHEBI:29105"/>
        <note>catalytic</note>
    </ligand>
</feature>
<dbReference type="Pfam" id="PF01434">
    <property type="entry name" value="Peptidase_M41"/>
    <property type="match status" value="1"/>
</dbReference>
<dbReference type="GO" id="GO:0004222">
    <property type="term" value="F:metalloendopeptidase activity"/>
    <property type="evidence" value="ECO:0007669"/>
    <property type="project" value="InterPro"/>
</dbReference>
<keyword evidence="12 15" id="KW-0482">Metalloprotease</keyword>
<evidence type="ECO:0000256" key="2">
    <source>
        <dbReference type="ARBA" id="ARBA00010044"/>
    </source>
</evidence>
<evidence type="ECO:0000256" key="14">
    <source>
        <dbReference type="ARBA" id="ARBA00061570"/>
    </source>
</evidence>
<dbReference type="Gene3D" id="3.40.50.300">
    <property type="entry name" value="P-loop containing nucleotide triphosphate hydrolases"/>
    <property type="match status" value="1"/>
</dbReference>
<dbReference type="HAMAP" id="MF_01458">
    <property type="entry name" value="FtsH"/>
    <property type="match status" value="1"/>
</dbReference>
<dbReference type="GO" id="GO:0006508">
    <property type="term" value="P:proteolysis"/>
    <property type="evidence" value="ECO:0007669"/>
    <property type="project" value="UniProtKB-KW"/>
</dbReference>
<keyword evidence="3 15" id="KW-1003">Cell membrane</keyword>
<comment type="subcellular location">
    <subcellularLocation>
        <location evidence="15">Cell membrane</location>
        <topology evidence="15">Multi-pass membrane protein</topology>
        <orientation evidence="15">Cytoplasmic side</orientation>
    </subcellularLocation>
    <subcellularLocation>
        <location evidence="1">Membrane</location>
    </subcellularLocation>
</comment>
<dbReference type="Proteomes" id="UP000286954">
    <property type="component" value="Chromosome"/>
</dbReference>
<proteinExistence type="inferred from homology"/>
<comment type="similarity">
    <text evidence="2 15">In the C-terminal section; belongs to the peptidase M41 family.</text>
</comment>
<keyword evidence="5 15" id="KW-0812">Transmembrane</keyword>
<dbReference type="Gene3D" id="1.10.8.60">
    <property type="match status" value="1"/>
</dbReference>
<dbReference type="SMART" id="SM00382">
    <property type="entry name" value="AAA"/>
    <property type="match status" value="1"/>
</dbReference>
<evidence type="ECO:0000256" key="3">
    <source>
        <dbReference type="ARBA" id="ARBA00022475"/>
    </source>
</evidence>
<evidence type="ECO:0000256" key="9">
    <source>
        <dbReference type="ARBA" id="ARBA00022833"/>
    </source>
</evidence>
<keyword evidence="4 15" id="KW-0645">Protease</keyword>
<dbReference type="EMBL" id="CP018911">
    <property type="protein sequence ID" value="AZU04837.1"/>
    <property type="molecule type" value="Genomic_DNA"/>
</dbReference>
<dbReference type="SUPFAM" id="SSF52540">
    <property type="entry name" value="P-loop containing nucleoside triphosphate hydrolases"/>
    <property type="match status" value="1"/>
</dbReference>
<dbReference type="GO" id="GO:0005886">
    <property type="term" value="C:plasma membrane"/>
    <property type="evidence" value="ECO:0007669"/>
    <property type="project" value="UniProtKB-SubCell"/>
</dbReference>
<sequence>MNLRNILVWAILLVLLAALFNILQGPRPAAQTNEMTYTQFMDNVEAGRVREVTIEGQSVTGELSGGQAFRTEVPADARVTDALRANNVQITARAPSEGGMNLFGILLSWFPMLLLIGVWIFFMRQMQGGGKGAMGFGKSKAKLLTEKTGRVTFDDVAGIDEAKEELAEIVEFLKDPSKFQRLGGKIPKGALLIGPPGTGKTLIARAVAGEAGVPFFTISGSDFVEMFVGVGASRVRDMFEQAKKNAPCIIFIDEIDAVGRSRGAGLGGGNDEREQTLNQLLVEMDGFEANEGIILIAATNRPDVLDPALLRPGRFDRQVVVPNPDITGREKILKVHMRNVPLGTDVDPKVIARGTPGFSGADLANLVNEAALLAARRNRRLVSMAEFEEAKDKVMMGPERRSMVMSEKEKTLTAYHEAGHAIVALRVPAADPVHKATIIPRGRALGMVMQLPEGDKLSMTHQEMTSRLAIMMGGRIAEELKFGKENVTSGAASDIQQATRLARAMVTQWGFSEELGPIDYADNQGDVFLGQQLVQQSRTVSAETAAKIEREVKGLVEDGLNEARRILTDYNKDWEAIAQGLLEYETLSGEEINDLLNGKPPVRNTDVPAKGEGPSTPDSAVPVIEDEDEDDVTAPGGMEPRPGPA</sequence>
<dbReference type="InterPro" id="IPR027417">
    <property type="entry name" value="P-loop_NTPase"/>
</dbReference>
<dbReference type="GO" id="GO:0004176">
    <property type="term" value="F:ATP-dependent peptidase activity"/>
    <property type="evidence" value="ECO:0007669"/>
    <property type="project" value="InterPro"/>
</dbReference>
<dbReference type="GO" id="GO:0016887">
    <property type="term" value="F:ATP hydrolysis activity"/>
    <property type="evidence" value="ECO:0007669"/>
    <property type="project" value="UniProtKB-UniRule"/>
</dbReference>
<evidence type="ECO:0000256" key="16">
    <source>
        <dbReference type="RuleBase" id="RU003651"/>
    </source>
</evidence>
<dbReference type="Pfam" id="PF00004">
    <property type="entry name" value="AAA"/>
    <property type="match status" value="1"/>
</dbReference>
<evidence type="ECO:0000256" key="6">
    <source>
        <dbReference type="ARBA" id="ARBA00022723"/>
    </source>
</evidence>
<keyword evidence="9 15" id="KW-0862">Zinc</keyword>
<dbReference type="Gene3D" id="3.30.720.210">
    <property type="match status" value="1"/>
</dbReference>
<keyword evidence="18" id="KW-1185">Reference proteome</keyword>
<feature type="binding site" evidence="15">
    <location>
        <position position="494"/>
    </location>
    <ligand>
        <name>Zn(2+)</name>
        <dbReference type="ChEBI" id="CHEBI:29105"/>
        <note>catalytic</note>
    </ligand>
</feature>
<organism evidence="17 18">
    <name type="scientific">Glycocaulis alkaliphilus</name>
    <dbReference type="NCBI Taxonomy" id="1434191"/>
    <lineage>
        <taxon>Bacteria</taxon>
        <taxon>Pseudomonadati</taxon>
        <taxon>Pseudomonadota</taxon>
        <taxon>Alphaproteobacteria</taxon>
        <taxon>Maricaulales</taxon>
        <taxon>Maricaulaceae</taxon>
        <taxon>Glycocaulis</taxon>
    </lineage>
</organism>
<dbReference type="GO" id="GO:0005524">
    <property type="term" value="F:ATP binding"/>
    <property type="evidence" value="ECO:0007669"/>
    <property type="project" value="UniProtKB-UniRule"/>
</dbReference>
<protein>
    <recommendedName>
        <fullName evidence="15">ATP-dependent zinc metalloprotease FtsH</fullName>
        <ecNumber evidence="15">3.4.24.-</ecNumber>
    </recommendedName>
</protein>
<comment type="function">
    <text evidence="15">Acts as a processive, ATP-dependent zinc metallopeptidase for both cytoplasmic and membrane proteins. Plays a role in the quality control of integral membrane proteins.</text>
</comment>
<keyword evidence="17" id="KW-0132">Cell division</keyword>
<dbReference type="AlphaFoldDB" id="A0A3T0EC06"/>
<evidence type="ECO:0000256" key="1">
    <source>
        <dbReference type="ARBA" id="ARBA00004370"/>
    </source>
</evidence>
<dbReference type="InterPro" id="IPR003960">
    <property type="entry name" value="ATPase_AAA_CS"/>
</dbReference>
<dbReference type="FunFam" id="1.20.58.760:FF:000001">
    <property type="entry name" value="ATP-dependent zinc metalloprotease FtsH"/>
    <property type="match status" value="1"/>
</dbReference>
<evidence type="ECO:0000313" key="17">
    <source>
        <dbReference type="EMBL" id="AZU04837.1"/>
    </source>
</evidence>
<dbReference type="InterPro" id="IPR003593">
    <property type="entry name" value="AAA+_ATPase"/>
</dbReference>
<dbReference type="PANTHER" id="PTHR23076">
    <property type="entry name" value="METALLOPROTEASE M41 FTSH"/>
    <property type="match status" value="1"/>
</dbReference>
<feature type="transmembrane region" description="Helical" evidence="15">
    <location>
        <begin position="102"/>
        <end position="122"/>
    </location>
</feature>
<evidence type="ECO:0000256" key="15">
    <source>
        <dbReference type="HAMAP-Rule" id="MF_01458"/>
    </source>
</evidence>
<keyword evidence="17" id="KW-0131">Cell cycle</keyword>
<dbReference type="KEGG" id="gak:X907_2322"/>
<dbReference type="InterPro" id="IPR037219">
    <property type="entry name" value="Peptidase_M41-like"/>
</dbReference>
<dbReference type="Pfam" id="PF06480">
    <property type="entry name" value="FtsH_ext"/>
    <property type="match status" value="1"/>
</dbReference>
<dbReference type="PROSITE" id="PS00674">
    <property type="entry name" value="AAA"/>
    <property type="match status" value="1"/>
</dbReference>
<feature type="binding site" evidence="15">
    <location>
        <begin position="194"/>
        <end position="201"/>
    </location>
    <ligand>
        <name>ATP</name>
        <dbReference type="ChEBI" id="CHEBI:30616"/>
    </ligand>
</feature>
<evidence type="ECO:0000256" key="8">
    <source>
        <dbReference type="ARBA" id="ARBA00022801"/>
    </source>
</evidence>
<comment type="caution">
    <text evidence="15">Lacks conserved residue(s) required for the propagation of feature annotation.</text>
</comment>
<dbReference type="GO" id="GO:0030163">
    <property type="term" value="P:protein catabolic process"/>
    <property type="evidence" value="ECO:0007669"/>
    <property type="project" value="UniProtKB-UniRule"/>
</dbReference>
<dbReference type="InterPro" id="IPR005936">
    <property type="entry name" value="FtsH"/>
</dbReference>
<dbReference type="InterPro" id="IPR000642">
    <property type="entry name" value="Peptidase_M41"/>
</dbReference>